<dbReference type="RefSeq" id="XP_007330162.1">
    <property type="nucleotide sequence ID" value="XM_007330100.1"/>
</dbReference>
<dbReference type="SUPFAM" id="SSF48264">
    <property type="entry name" value="Cytochrome P450"/>
    <property type="match status" value="1"/>
</dbReference>
<dbReference type="Proteomes" id="UP000008493">
    <property type="component" value="Unassembled WGS sequence"/>
</dbReference>
<dbReference type="PRINTS" id="PR00385">
    <property type="entry name" value="P450"/>
</dbReference>
<dbReference type="InterPro" id="IPR050121">
    <property type="entry name" value="Cytochrome_P450_monoxygenase"/>
</dbReference>
<dbReference type="AlphaFoldDB" id="K5XWC8"/>
<dbReference type="InParanoid" id="K5XWC8"/>
<keyword evidence="6" id="KW-0812">Transmembrane</keyword>
<dbReference type="InterPro" id="IPR002401">
    <property type="entry name" value="Cyt_P450_E_grp-I"/>
</dbReference>
<keyword evidence="12" id="KW-0472">Membrane</keyword>
<evidence type="ECO:0000256" key="9">
    <source>
        <dbReference type="ARBA" id="ARBA00023002"/>
    </source>
</evidence>
<dbReference type="GeneID" id="18826860"/>
<keyword evidence="5 13" id="KW-0349">Heme</keyword>
<evidence type="ECO:0000313" key="15">
    <source>
        <dbReference type="Proteomes" id="UP000008493"/>
    </source>
</evidence>
<dbReference type="HOGENOM" id="CLU_001570_5_11_1"/>
<dbReference type="GO" id="GO:0016020">
    <property type="term" value="C:membrane"/>
    <property type="evidence" value="ECO:0007669"/>
    <property type="project" value="UniProtKB-SubCell"/>
</dbReference>
<evidence type="ECO:0000256" key="1">
    <source>
        <dbReference type="ARBA" id="ARBA00001971"/>
    </source>
</evidence>
<evidence type="ECO:0000256" key="10">
    <source>
        <dbReference type="ARBA" id="ARBA00023004"/>
    </source>
</evidence>
<dbReference type="GO" id="GO:0005506">
    <property type="term" value="F:iron ion binding"/>
    <property type="evidence" value="ECO:0007669"/>
    <property type="project" value="InterPro"/>
</dbReference>
<dbReference type="OrthoDB" id="1470350at2759"/>
<evidence type="ECO:0008006" key="16">
    <source>
        <dbReference type="Google" id="ProtNLM"/>
    </source>
</evidence>
<gene>
    <name evidence="14" type="ORF">AGABI1DRAFT_128673</name>
</gene>
<dbReference type="OMA" id="FHQTIME"/>
<accession>K5XWC8</accession>
<evidence type="ECO:0000256" key="8">
    <source>
        <dbReference type="ARBA" id="ARBA00022989"/>
    </source>
</evidence>
<evidence type="ECO:0000256" key="7">
    <source>
        <dbReference type="ARBA" id="ARBA00022723"/>
    </source>
</evidence>
<dbReference type="GO" id="GO:0016705">
    <property type="term" value="F:oxidoreductase activity, acting on paired donors, with incorporation or reduction of molecular oxygen"/>
    <property type="evidence" value="ECO:0007669"/>
    <property type="project" value="InterPro"/>
</dbReference>
<evidence type="ECO:0000256" key="11">
    <source>
        <dbReference type="ARBA" id="ARBA00023033"/>
    </source>
</evidence>
<comment type="pathway">
    <text evidence="3">Secondary metabolite biosynthesis; terpenoid biosynthesis.</text>
</comment>
<reference evidence="15" key="1">
    <citation type="journal article" date="2012" name="Proc. Natl. Acad. Sci. U.S.A.">
        <title>Genome sequence of the button mushroom Agaricus bisporus reveals mechanisms governing adaptation to a humic-rich ecological niche.</title>
        <authorList>
            <person name="Morin E."/>
            <person name="Kohler A."/>
            <person name="Baker A.R."/>
            <person name="Foulongne-Oriol M."/>
            <person name="Lombard V."/>
            <person name="Nagy L.G."/>
            <person name="Ohm R.A."/>
            <person name="Patyshakuliyeva A."/>
            <person name="Brun A."/>
            <person name="Aerts A.L."/>
            <person name="Bailey A.M."/>
            <person name="Billette C."/>
            <person name="Coutinho P.M."/>
            <person name="Deakin G."/>
            <person name="Doddapaneni H."/>
            <person name="Floudas D."/>
            <person name="Grimwood J."/>
            <person name="Hilden K."/>
            <person name="Kuees U."/>
            <person name="LaButti K.M."/>
            <person name="Lapidus A."/>
            <person name="Lindquist E.A."/>
            <person name="Lucas S.M."/>
            <person name="Murat C."/>
            <person name="Riley R.W."/>
            <person name="Salamov A.A."/>
            <person name="Schmutz J."/>
            <person name="Subramanian V."/>
            <person name="Woesten H.A.B."/>
            <person name="Xu J."/>
            <person name="Eastwood D.C."/>
            <person name="Foster G.D."/>
            <person name="Sonnenberg A.S."/>
            <person name="Cullen D."/>
            <person name="de Vries R.P."/>
            <person name="Lundell T."/>
            <person name="Hibbett D.S."/>
            <person name="Henrissat B."/>
            <person name="Burton K.S."/>
            <person name="Kerrigan R.W."/>
            <person name="Challen M.P."/>
            <person name="Grigoriev I.V."/>
            <person name="Martin F."/>
        </authorList>
    </citation>
    <scope>NUCLEOTIDE SEQUENCE [LARGE SCALE GENOMIC DNA]</scope>
    <source>
        <strain evidence="15">JB137-S8 / ATCC MYA-4627 / FGSC 10392</strain>
    </source>
</reference>
<keyword evidence="10 13" id="KW-0408">Iron</keyword>
<evidence type="ECO:0000256" key="5">
    <source>
        <dbReference type="ARBA" id="ARBA00022617"/>
    </source>
</evidence>
<dbReference type="eggNOG" id="KOG0157">
    <property type="taxonomic scope" value="Eukaryota"/>
</dbReference>
<dbReference type="GO" id="GO:0004497">
    <property type="term" value="F:monooxygenase activity"/>
    <property type="evidence" value="ECO:0007669"/>
    <property type="project" value="UniProtKB-KW"/>
</dbReference>
<evidence type="ECO:0000313" key="14">
    <source>
        <dbReference type="EMBL" id="EKM79525.1"/>
    </source>
</evidence>
<sequence length="554" mass="62678">MASLFVQALFSYVILAMFWKLFREYLIHSPLDYIPGPPAPSGVTGNISQLYDKSGRFYYAFLRQYGGVIKLKSLLGERLLFLYDPKALYHILIKARVSPLPDQDIYEEAPAFIAINKLFFGEGLMSTAGKQHKKQRRMLNPVFSTGHMREMTPIVYGVAQRLREAIINQVQDKPSEIDMLHWMTRTSLEIIGQSGMGYSFDSLENDADSADIHPYSRSVKRFGGLLSGTSTFIVTQYILPFAARFDYPRFKRWIVDHLPSKWVQDLKDISDVILETAVDIYNKKRQSMEQGDDRDAKKDIISVLMRANASAAAEDRLTDEEVFGQVASLTFAAMDTTSSALARILYLLAEHQDVQDKLRSELLRAKEDNHGQELSYDQLMDLPYLEAVCRETLRRYPPQTIAIRTARQDIVLPLSKPINSTKGTQISEVMVPSGTTIFLSLLGANINPEWWGEDSYEWKPDRWTNPLPTEITEARLPGIYTPTMTFLGGSRSCIGFKFVQLEIKVVLSVLLTSFKVENSGKDIMWTMPGIASPVVEGEDITRPSLPLKITLIDG</sequence>
<dbReference type="InterPro" id="IPR036396">
    <property type="entry name" value="Cyt_P450_sf"/>
</dbReference>
<organism evidence="14 15">
    <name type="scientific">Agaricus bisporus var. burnettii (strain JB137-S8 / ATCC MYA-4627 / FGSC 10392)</name>
    <name type="common">White button mushroom</name>
    <dbReference type="NCBI Taxonomy" id="597362"/>
    <lineage>
        <taxon>Eukaryota</taxon>
        <taxon>Fungi</taxon>
        <taxon>Dikarya</taxon>
        <taxon>Basidiomycota</taxon>
        <taxon>Agaricomycotina</taxon>
        <taxon>Agaricomycetes</taxon>
        <taxon>Agaricomycetidae</taxon>
        <taxon>Agaricales</taxon>
        <taxon>Agaricineae</taxon>
        <taxon>Agaricaceae</taxon>
        <taxon>Agaricus</taxon>
    </lineage>
</organism>
<comment type="subcellular location">
    <subcellularLocation>
        <location evidence="2">Membrane</location>
    </subcellularLocation>
</comment>
<keyword evidence="11" id="KW-0503">Monooxygenase</keyword>
<dbReference type="KEGG" id="abp:AGABI1DRAFT128673"/>
<evidence type="ECO:0000256" key="6">
    <source>
        <dbReference type="ARBA" id="ARBA00022692"/>
    </source>
</evidence>
<comment type="similarity">
    <text evidence="4">Belongs to the cytochrome P450 family.</text>
</comment>
<name>K5XWC8_AGABU</name>
<dbReference type="InterPro" id="IPR001128">
    <property type="entry name" value="Cyt_P450"/>
</dbReference>
<keyword evidence="8" id="KW-1133">Transmembrane helix</keyword>
<dbReference type="PANTHER" id="PTHR24305">
    <property type="entry name" value="CYTOCHROME P450"/>
    <property type="match status" value="1"/>
</dbReference>
<dbReference type="GO" id="GO:0020037">
    <property type="term" value="F:heme binding"/>
    <property type="evidence" value="ECO:0007669"/>
    <property type="project" value="InterPro"/>
</dbReference>
<keyword evidence="9" id="KW-0560">Oxidoreductase</keyword>
<proteinExistence type="inferred from homology"/>
<evidence type="ECO:0000256" key="13">
    <source>
        <dbReference type="PIRSR" id="PIRSR602401-1"/>
    </source>
</evidence>
<keyword evidence="7 13" id="KW-0479">Metal-binding</keyword>
<dbReference type="Pfam" id="PF00067">
    <property type="entry name" value="p450"/>
    <property type="match status" value="1"/>
</dbReference>
<evidence type="ECO:0000256" key="3">
    <source>
        <dbReference type="ARBA" id="ARBA00004721"/>
    </source>
</evidence>
<evidence type="ECO:0000256" key="2">
    <source>
        <dbReference type="ARBA" id="ARBA00004370"/>
    </source>
</evidence>
<evidence type="ECO:0000256" key="12">
    <source>
        <dbReference type="ARBA" id="ARBA00023136"/>
    </source>
</evidence>
<dbReference type="EMBL" id="JH971390">
    <property type="protein sequence ID" value="EKM79525.1"/>
    <property type="molecule type" value="Genomic_DNA"/>
</dbReference>
<comment type="cofactor">
    <cofactor evidence="1 13">
        <name>heme</name>
        <dbReference type="ChEBI" id="CHEBI:30413"/>
    </cofactor>
</comment>
<dbReference type="STRING" id="597362.K5XWC8"/>
<dbReference type="PANTHER" id="PTHR24305:SF166">
    <property type="entry name" value="CYTOCHROME P450 12A4, MITOCHONDRIAL-RELATED"/>
    <property type="match status" value="1"/>
</dbReference>
<keyword evidence="15" id="KW-1185">Reference proteome</keyword>
<dbReference type="Gene3D" id="1.10.630.10">
    <property type="entry name" value="Cytochrome P450"/>
    <property type="match status" value="1"/>
</dbReference>
<evidence type="ECO:0000256" key="4">
    <source>
        <dbReference type="ARBA" id="ARBA00010617"/>
    </source>
</evidence>
<feature type="binding site" description="axial binding residue" evidence="13">
    <location>
        <position position="493"/>
    </location>
    <ligand>
        <name>heme</name>
        <dbReference type="ChEBI" id="CHEBI:30413"/>
    </ligand>
    <ligandPart>
        <name>Fe</name>
        <dbReference type="ChEBI" id="CHEBI:18248"/>
    </ligandPart>
</feature>
<dbReference type="CDD" id="cd11069">
    <property type="entry name" value="CYP_FUM15-like"/>
    <property type="match status" value="1"/>
</dbReference>
<dbReference type="PRINTS" id="PR00463">
    <property type="entry name" value="EP450I"/>
</dbReference>
<protein>
    <recommendedName>
        <fullName evidence="16">Cytochrome P450</fullName>
    </recommendedName>
</protein>